<keyword evidence="4" id="KW-1185">Reference proteome</keyword>
<evidence type="ECO:0000313" key="3">
    <source>
        <dbReference type="EMBL" id="KAB7708600.1"/>
    </source>
</evidence>
<evidence type="ECO:0000256" key="1">
    <source>
        <dbReference type="SAM" id="Phobius"/>
    </source>
</evidence>
<feature type="domain" description="DUF2062" evidence="2">
    <location>
        <begin position="7"/>
        <end position="150"/>
    </location>
</feature>
<dbReference type="Pfam" id="PF09835">
    <property type="entry name" value="DUF2062"/>
    <property type="match status" value="1"/>
</dbReference>
<protein>
    <submittedName>
        <fullName evidence="3">DUF2062 domain-containing protein</fullName>
    </submittedName>
</protein>
<accession>A0A6I1FJ41</accession>
<dbReference type="Proteomes" id="UP000429595">
    <property type="component" value="Unassembled WGS sequence"/>
</dbReference>
<dbReference type="AlphaFoldDB" id="A0A6I1FJ41"/>
<evidence type="ECO:0000259" key="2">
    <source>
        <dbReference type="Pfam" id="PF09835"/>
    </source>
</evidence>
<gene>
    <name evidence="3" type="ORF">F9802_00110</name>
</gene>
<evidence type="ECO:0000313" key="4">
    <source>
        <dbReference type="Proteomes" id="UP000429595"/>
    </source>
</evidence>
<proteinExistence type="predicted"/>
<dbReference type="RefSeq" id="WP_152149126.1">
    <property type="nucleotide sequence ID" value="NZ_WEIO01000001.1"/>
</dbReference>
<name>A0A6I1FJ41_9BACI</name>
<keyword evidence="1" id="KW-0472">Membrane</keyword>
<reference evidence="3 4" key="1">
    <citation type="submission" date="2019-10" db="EMBL/GenBank/DDBJ databases">
        <title>Bacillus aerolatum sp. nov., isolated from bioaerosol of sport playgrounds.</title>
        <authorList>
            <person name="Chen P."/>
            <person name="Zhang G."/>
        </authorList>
    </citation>
    <scope>NUCLEOTIDE SEQUENCE [LARGE SCALE GENOMIC DNA]</scope>
    <source>
        <strain evidence="3 4">CX253</strain>
    </source>
</reference>
<feature type="transmembrane region" description="Helical" evidence="1">
    <location>
        <begin position="121"/>
        <end position="144"/>
    </location>
</feature>
<keyword evidence="1" id="KW-1133">Transmembrane helix</keyword>
<comment type="caution">
    <text evidence="3">The sequence shown here is derived from an EMBL/GenBank/DDBJ whole genome shotgun (WGS) entry which is preliminary data.</text>
</comment>
<keyword evidence="1" id="KW-0812">Transmembrane</keyword>
<organism evidence="3 4">
    <name type="scientific">Bacillus aerolatus</name>
    <dbReference type="NCBI Taxonomy" id="2653354"/>
    <lineage>
        <taxon>Bacteria</taxon>
        <taxon>Bacillati</taxon>
        <taxon>Bacillota</taxon>
        <taxon>Bacilli</taxon>
        <taxon>Bacillales</taxon>
        <taxon>Bacillaceae</taxon>
        <taxon>Bacillus</taxon>
    </lineage>
</organism>
<dbReference type="EMBL" id="WEIO01000001">
    <property type="protein sequence ID" value="KAB7708600.1"/>
    <property type="molecule type" value="Genomic_DNA"/>
</dbReference>
<dbReference type="InterPro" id="IPR018639">
    <property type="entry name" value="DUF2062"/>
</dbReference>
<feature type="transmembrane region" description="Helical" evidence="1">
    <location>
        <begin position="61"/>
        <end position="80"/>
    </location>
</feature>
<sequence length="165" mass="18988">MRKKWIRRLKYMLLKFFRIRGSAHSISIGFTLGASINFVPSFGIGLIISVAFAKLFRGNSIAAFIGGISLVWFFPFLFYLNMVTGEFIYPHDIGEVIENAVEDAAVLNDPVMTGLSIGRTFLIGMIINMLLFIFSLYPAIYILFKRYQKRILHFIYEKWVKKQGI</sequence>